<feature type="domain" description="DUF3806" evidence="1">
    <location>
        <begin position="86"/>
        <end position="143"/>
    </location>
</feature>
<keyword evidence="3" id="KW-1185">Reference proteome</keyword>
<name>A0A934MC48_9MICO</name>
<evidence type="ECO:0000259" key="1">
    <source>
        <dbReference type="Pfam" id="PF12713"/>
    </source>
</evidence>
<organism evidence="2 3">
    <name type="scientific">Sanguibacter suaedae</name>
    <dbReference type="NCBI Taxonomy" id="2795737"/>
    <lineage>
        <taxon>Bacteria</taxon>
        <taxon>Bacillati</taxon>
        <taxon>Actinomycetota</taxon>
        <taxon>Actinomycetes</taxon>
        <taxon>Micrococcales</taxon>
        <taxon>Sanguibacteraceae</taxon>
        <taxon>Sanguibacter</taxon>
    </lineage>
</organism>
<dbReference type="AlphaFoldDB" id="A0A934MC48"/>
<proteinExistence type="predicted"/>
<dbReference type="RefSeq" id="WP_198734588.1">
    <property type="nucleotide sequence ID" value="NZ_JAEINH010000013.1"/>
</dbReference>
<dbReference type="Proteomes" id="UP000602087">
    <property type="component" value="Unassembled WGS sequence"/>
</dbReference>
<sequence length="172" mass="18896">MKLSARATLTGRIDTAAVRERTAIAEEGHVDLRTPSPVELVWMEELRVHLRAPGVDLTSVAAVSDLFDEYCAAWHAAPEGERWNPNYVITALGVALGDTLLARSPGAHWQVAVDARITTVAVRNDLCHSTVFPVDAVARRWISCELGWMDRFVEETTTSLHLSLARDVPGRG</sequence>
<reference evidence="2" key="1">
    <citation type="submission" date="2020-12" db="EMBL/GenBank/DDBJ databases">
        <title>Sanguibacter suaedae sp. nov., isolated from Suaeda aralocaspica.</title>
        <authorList>
            <person name="Ma Q."/>
        </authorList>
    </citation>
    <scope>NUCLEOTIDE SEQUENCE</scope>
    <source>
        <strain evidence="2">YZGR15</strain>
    </source>
</reference>
<evidence type="ECO:0000313" key="3">
    <source>
        <dbReference type="Proteomes" id="UP000602087"/>
    </source>
</evidence>
<dbReference type="EMBL" id="JAEINH010000013">
    <property type="protein sequence ID" value="MBI9116021.1"/>
    <property type="molecule type" value="Genomic_DNA"/>
</dbReference>
<comment type="caution">
    <text evidence="2">The sequence shown here is derived from an EMBL/GenBank/DDBJ whole genome shotgun (WGS) entry which is preliminary data.</text>
</comment>
<gene>
    <name evidence="2" type="ORF">JAV76_13460</name>
</gene>
<protein>
    <submittedName>
        <fullName evidence="2">DUF3806 domain-containing protein</fullName>
    </submittedName>
</protein>
<accession>A0A934MC48</accession>
<evidence type="ECO:0000313" key="2">
    <source>
        <dbReference type="EMBL" id="MBI9116021.1"/>
    </source>
</evidence>
<dbReference type="Pfam" id="PF12713">
    <property type="entry name" value="DUF3806"/>
    <property type="match status" value="1"/>
</dbReference>
<dbReference type="InterPro" id="IPR024266">
    <property type="entry name" value="DUF3806"/>
</dbReference>